<protein>
    <submittedName>
        <fullName evidence="2">Excalibur calcium-binding domain-containing protein</fullName>
    </submittedName>
</protein>
<keyword evidence="3" id="KW-1185">Reference proteome</keyword>
<dbReference type="Pfam" id="PF05901">
    <property type="entry name" value="Excalibur"/>
    <property type="match status" value="1"/>
</dbReference>
<dbReference type="AlphaFoldDB" id="A0A4R2LD36"/>
<dbReference type="SMART" id="SM00894">
    <property type="entry name" value="Excalibur"/>
    <property type="match status" value="1"/>
</dbReference>
<dbReference type="EMBL" id="SLWY01000002">
    <property type="protein sequence ID" value="TCO83515.1"/>
    <property type="molecule type" value="Genomic_DNA"/>
</dbReference>
<evidence type="ECO:0000259" key="1">
    <source>
        <dbReference type="SMART" id="SM00894"/>
    </source>
</evidence>
<dbReference type="InterPro" id="IPR008613">
    <property type="entry name" value="Excalibur_Ca-bd_domain"/>
</dbReference>
<gene>
    <name evidence="2" type="ORF">EV699_102222</name>
</gene>
<evidence type="ECO:0000313" key="2">
    <source>
        <dbReference type="EMBL" id="TCO83515.1"/>
    </source>
</evidence>
<accession>A0A4R2LD36</accession>
<reference evidence="2 3" key="1">
    <citation type="submission" date="2019-03" db="EMBL/GenBank/DDBJ databases">
        <title>Genomic Encyclopedia of Type Strains, Phase IV (KMG-IV): sequencing the most valuable type-strain genomes for metagenomic binning, comparative biology and taxonomic classification.</title>
        <authorList>
            <person name="Goeker M."/>
        </authorList>
    </citation>
    <scope>NUCLEOTIDE SEQUENCE [LARGE SCALE GENOMIC DNA]</scope>
    <source>
        <strain evidence="2 3">DSM 25287</strain>
    </source>
</reference>
<sequence length="103" mass="10751">MKLGTLIAIAVVGGGAWFAFETSRPTGGLRVLLGPPSPAAAATVPAAAPVLKRVTTPSFSCDGRTYCSQMRSCDEATFFLRNCPGTQMDGDGDGIPCESQWCH</sequence>
<organism evidence="2 3">
    <name type="scientific">Plasticicumulans lactativorans</name>
    <dbReference type="NCBI Taxonomy" id="1133106"/>
    <lineage>
        <taxon>Bacteria</taxon>
        <taxon>Pseudomonadati</taxon>
        <taxon>Pseudomonadota</taxon>
        <taxon>Gammaproteobacteria</taxon>
        <taxon>Candidatus Competibacteraceae</taxon>
        <taxon>Plasticicumulans</taxon>
    </lineage>
</organism>
<feature type="domain" description="Excalibur calcium-binding" evidence="1">
    <location>
        <begin position="63"/>
        <end position="98"/>
    </location>
</feature>
<name>A0A4R2LD36_9GAMM</name>
<proteinExistence type="predicted"/>
<evidence type="ECO:0000313" key="3">
    <source>
        <dbReference type="Proteomes" id="UP000295765"/>
    </source>
</evidence>
<comment type="caution">
    <text evidence="2">The sequence shown here is derived from an EMBL/GenBank/DDBJ whole genome shotgun (WGS) entry which is preliminary data.</text>
</comment>
<dbReference type="Proteomes" id="UP000295765">
    <property type="component" value="Unassembled WGS sequence"/>
</dbReference>